<proteinExistence type="predicted"/>
<dbReference type="Proteomes" id="UP000801492">
    <property type="component" value="Unassembled WGS sequence"/>
</dbReference>
<dbReference type="InterPro" id="IPR002035">
    <property type="entry name" value="VWF_A"/>
</dbReference>
<dbReference type="PANTHER" id="PTHR10338">
    <property type="entry name" value="INTER-ALPHA-TRYPSIN INHIBITOR HEAVY CHAIN FAMILY MEMBER"/>
    <property type="match status" value="1"/>
</dbReference>
<dbReference type="OrthoDB" id="299997at2759"/>
<keyword evidence="1" id="KW-0732">Signal</keyword>
<dbReference type="SUPFAM" id="SSF53300">
    <property type="entry name" value="vWA-like"/>
    <property type="match status" value="1"/>
</dbReference>
<evidence type="ECO:0000259" key="3">
    <source>
        <dbReference type="PROSITE" id="PS51468"/>
    </source>
</evidence>
<dbReference type="Gene3D" id="3.40.50.410">
    <property type="entry name" value="von Willebrand factor, type A domain"/>
    <property type="match status" value="1"/>
</dbReference>
<comment type="caution">
    <text evidence="4">The sequence shown here is derived from an EMBL/GenBank/DDBJ whole genome shotgun (WGS) entry which is preliminary data.</text>
</comment>
<dbReference type="SMART" id="SM00327">
    <property type="entry name" value="VWA"/>
    <property type="match status" value="1"/>
</dbReference>
<dbReference type="InterPro" id="IPR036465">
    <property type="entry name" value="vWFA_dom_sf"/>
</dbReference>
<gene>
    <name evidence="4" type="ORF">ILUMI_07190</name>
</gene>
<organism evidence="4 5">
    <name type="scientific">Ignelater luminosus</name>
    <name type="common">Cucubano</name>
    <name type="synonym">Pyrophorus luminosus</name>
    <dbReference type="NCBI Taxonomy" id="2038154"/>
    <lineage>
        <taxon>Eukaryota</taxon>
        <taxon>Metazoa</taxon>
        <taxon>Ecdysozoa</taxon>
        <taxon>Arthropoda</taxon>
        <taxon>Hexapoda</taxon>
        <taxon>Insecta</taxon>
        <taxon>Pterygota</taxon>
        <taxon>Neoptera</taxon>
        <taxon>Endopterygota</taxon>
        <taxon>Coleoptera</taxon>
        <taxon>Polyphaga</taxon>
        <taxon>Elateriformia</taxon>
        <taxon>Elateroidea</taxon>
        <taxon>Elateridae</taxon>
        <taxon>Agrypninae</taxon>
        <taxon>Pyrophorini</taxon>
        <taxon>Ignelater</taxon>
    </lineage>
</organism>
<feature type="domain" description="VWFA" evidence="2">
    <location>
        <begin position="306"/>
        <end position="529"/>
    </location>
</feature>
<dbReference type="InterPro" id="IPR013694">
    <property type="entry name" value="VIT"/>
</dbReference>
<dbReference type="PROSITE" id="PS50234">
    <property type="entry name" value="VWFA"/>
    <property type="match status" value="1"/>
</dbReference>
<accession>A0A8K0D3X1</accession>
<feature type="chain" id="PRO_5035426897" description="Inter-alpha-trypsin inhibitor heavy chain H4-like" evidence="1">
    <location>
        <begin position="23"/>
        <end position="780"/>
    </location>
</feature>
<feature type="domain" description="VIT" evidence="3">
    <location>
        <begin position="41"/>
        <end position="168"/>
    </location>
</feature>
<dbReference type="GO" id="GO:0032991">
    <property type="term" value="C:protein-containing complex"/>
    <property type="evidence" value="ECO:0007669"/>
    <property type="project" value="UniProtKB-ARBA"/>
</dbReference>
<evidence type="ECO:0000313" key="5">
    <source>
        <dbReference type="Proteomes" id="UP000801492"/>
    </source>
</evidence>
<evidence type="ECO:0000256" key="1">
    <source>
        <dbReference type="SAM" id="SignalP"/>
    </source>
</evidence>
<dbReference type="SMART" id="SM00609">
    <property type="entry name" value="VIT"/>
    <property type="match status" value="1"/>
</dbReference>
<evidence type="ECO:0000259" key="2">
    <source>
        <dbReference type="PROSITE" id="PS50234"/>
    </source>
</evidence>
<reference evidence="4" key="1">
    <citation type="submission" date="2019-08" db="EMBL/GenBank/DDBJ databases">
        <title>The genome of the North American firefly Photinus pyralis.</title>
        <authorList>
            <consortium name="Photinus pyralis genome working group"/>
            <person name="Fallon T.R."/>
            <person name="Sander Lower S.E."/>
            <person name="Weng J.-K."/>
        </authorList>
    </citation>
    <scope>NUCLEOTIDE SEQUENCE</scope>
    <source>
        <strain evidence="4">TRF0915ILg1</strain>
        <tissue evidence="4">Whole body</tissue>
    </source>
</reference>
<dbReference type="EMBL" id="VTPC01003138">
    <property type="protein sequence ID" value="KAF2898985.1"/>
    <property type="molecule type" value="Genomic_DNA"/>
</dbReference>
<dbReference type="AlphaFoldDB" id="A0A8K0D3X1"/>
<name>A0A8K0D3X1_IGNLU</name>
<protein>
    <recommendedName>
        <fullName evidence="6">Inter-alpha-trypsin inhibitor heavy chain H4-like</fullName>
    </recommendedName>
</protein>
<keyword evidence="5" id="KW-1185">Reference proteome</keyword>
<sequence length="780" mass="87110">MNERSMFAFLVYLSFIVSLASLTPIDSSVSLVASSSAQSESGSLRNTDASTLSHAKIYKIEITSSITNRFSRTSVVSRVRNVANTAQEITFSVVIPDTAFISGFVMEINGKNYTADVKEKDQAAHIYKQAVASGLAAAHVTTRNSNDFTVSVNVEPEAKAVFYLTYEELLKRKNGKYEQIINIYPKQPVEDLNVEVIISESKKITDLKTPPIRSGNEIINDNLELDPRADLEVINETTAIVKFSPNLERQKQIAHLLGTNEKEGFAGQFVVQYDVERDPKGGEVFVQDGYFVHFFAPSDLEPLPKHIVFVLDRSASMQGQKIEQLIDSMLKILDELHENDLFSIITFSSYVTVLNLDNMDSNTLYPSIAKKIDGYCAWSLTDMHYDSLNKYKFPKAYLANKENIDKAKDIVRRVGASGGTDILSALSVGLHLIKLEKGTKHDNIDRQSIIMFLSDGDPTIRITYTEDIATRITKLNAGPEKTPIFTLSFGEDADRKFLQKLAFDNSGFLRHIYEAADASLQLQDFYQQISSPLLTNVAFKYEPSVTSLTKTQFPIHFDGSELVVAGWYGTQDTFKPAVDGHGIHGSTEFEPTVYHVVSHTERLWAYITIKQLLENENAIYDSKIRKKAIDLALKYSFVTPVSSLVVVKPNDTVVFDTDTLQGTLEHITQMPIVRTTPFCSELYPIPTEKPDLLTELPWINDILEDNGIINVSKGKYKLGLNETLAESEDCPKTPFNTPGKCRLLHSCSTVFSQLTSASDLDTHFCVLKNEFAGICCPETD</sequence>
<dbReference type="PANTHER" id="PTHR10338:SF108">
    <property type="entry name" value="INTER-ALPHA-TRYPSIN INHIBITOR HEAVY CHAIN H4-LIKE PROTEIN"/>
    <property type="match status" value="1"/>
</dbReference>
<dbReference type="Pfam" id="PF08487">
    <property type="entry name" value="VIT"/>
    <property type="match status" value="1"/>
</dbReference>
<evidence type="ECO:0000313" key="4">
    <source>
        <dbReference type="EMBL" id="KAF2898985.1"/>
    </source>
</evidence>
<dbReference type="InterPro" id="IPR050934">
    <property type="entry name" value="ITIH"/>
</dbReference>
<dbReference type="PROSITE" id="PS51468">
    <property type="entry name" value="VIT"/>
    <property type="match status" value="1"/>
</dbReference>
<dbReference type="Pfam" id="PF00092">
    <property type="entry name" value="VWA"/>
    <property type="match status" value="2"/>
</dbReference>
<feature type="signal peptide" evidence="1">
    <location>
        <begin position="1"/>
        <end position="22"/>
    </location>
</feature>
<evidence type="ECO:0008006" key="6">
    <source>
        <dbReference type="Google" id="ProtNLM"/>
    </source>
</evidence>